<dbReference type="InterPro" id="IPR030395">
    <property type="entry name" value="GP_PDE_dom"/>
</dbReference>
<feature type="domain" description="GP-PDE" evidence="1">
    <location>
        <begin position="10"/>
        <end position="254"/>
    </location>
</feature>
<dbReference type="GO" id="GO:0008081">
    <property type="term" value="F:phosphoric diester hydrolase activity"/>
    <property type="evidence" value="ECO:0007669"/>
    <property type="project" value="InterPro"/>
</dbReference>
<dbReference type="Gene3D" id="3.20.20.190">
    <property type="entry name" value="Phosphatidylinositol (PI) phosphodiesterase"/>
    <property type="match status" value="1"/>
</dbReference>
<dbReference type="InterPro" id="IPR017946">
    <property type="entry name" value="PLC-like_Pdiesterase_TIM-brl"/>
</dbReference>
<dbReference type="SUPFAM" id="SSF51695">
    <property type="entry name" value="PLC-like phosphodiesterases"/>
    <property type="match status" value="1"/>
</dbReference>
<dbReference type="PANTHER" id="PTHR46211">
    <property type="entry name" value="GLYCEROPHOSPHORYL DIESTER PHOSPHODIESTERASE"/>
    <property type="match status" value="1"/>
</dbReference>
<dbReference type="RefSeq" id="WP_203914871.1">
    <property type="nucleotide sequence ID" value="NZ_BONY01000121.1"/>
</dbReference>
<accession>A0A8J3QK78</accession>
<dbReference type="Proteomes" id="UP000612899">
    <property type="component" value="Unassembled WGS sequence"/>
</dbReference>
<dbReference type="PROSITE" id="PS51704">
    <property type="entry name" value="GP_PDE"/>
    <property type="match status" value="1"/>
</dbReference>
<reference evidence="2" key="1">
    <citation type="submission" date="2021-01" db="EMBL/GenBank/DDBJ databases">
        <title>Whole genome shotgun sequence of Rhizocola hellebori NBRC 109834.</title>
        <authorList>
            <person name="Komaki H."/>
            <person name="Tamura T."/>
        </authorList>
    </citation>
    <scope>NUCLEOTIDE SEQUENCE</scope>
    <source>
        <strain evidence="2">NBRC 109834</strain>
    </source>
</reference>
<dbReference type="GO" id="GO:0006629">
    <property type="term" value="P:lipid metabolic process"/>
    <property type="evidence" value="ECO:0007669"/>
    <property type="project" value="InterPro"/>
</dbReference>
<evidence type="ECO:0000313" key="3">
    <source>
        <dbReference type="Proteomes" id="UP000612899"/>
    </source>
</evidence>
<evidence type="ECO:0000259" key="1">
    <source>
        <dbReference type="PROSITE" id="PS51704"/>
    </source>
</evidence>
<sequence length="256" mass="28527">MRPTSPDHHPLVFAHRGASAELPEHTLAAYRSALETGADGVECDVRLTRDGHLVCFHDRRLDRTSTGTGPFASYTLDQLRELDFGSWHHSGQPAGVLTLDDLLDLLKGAGRRVRILIETKHPNRYGGAVEHRLRAVLRRHAIDRGHAGVLVTVMSFSPLAVRRSRELLPELPTVQLMDMLPPGLRFRRLPFGARIAGPGLELIRRRPEIVRRLKAAGQKVYVWTANEPEDVELLVSLGVDGLITDRPKEVLAQLGR</sequence>
<dbReference type="Pfam" id="PF03009">
    <property type="entry name" value="GDPD"/>
    <property type="match status" value="1"/>
</dbReference>
<gene>
    <name evidence="2" type="ORF">Rhe02_92190</name>
</gene>
<dbReference type="AlphaFoldDB" id="A0A8J3QK78"/>
<organism evidence="2 3">
    <name type="scientific">Rhizocola hellebori</name>
    <dbReference type="NCBI Taxonomy" id="1392758"/>
    <lineage>
        <taxon>Bacteria</taxon>
        <taxon>Bacillati</taxon>
        <taxon>Actinomycetota</taxon>
        <taxon>Actinomycetes</taxon>
        <taxon>Micromonosporales</taxon>
        <taxon>Micromonosporaceae</taxon>
        <taxon>Rhizocola</taxon>
    </lineage>
</organism>
<protein>
    <submittedName>
        <fullName evidence="2">Glycerophosphoryl diester phosphodiesterase</fullName>
    </submittedName>
</protein>
<dbReference type="EMBL" id="BONY01000121">
    <property type="protein sequence ID" value="GIH11152.1"/>
    <property type="molecule type" value="Genomic_DNA"/>
</dbReference>
<proteinExistence type="predicted"/>
<keyword evidence="3" id="KW-1185">Reference proteome</keyword>
<dbReference type="PANTHER" id="PTHR46211:SF13">
    <property type="entry name" value="GLYCEROPHOSPHODIESTER PHOSPHODIESTERASE 1-RELATED"/>
    <property type="match status" value="1"/>
</dbReference>
<name>A0A8J3QK78_9ACTN</name>
<evidence type="ECO:0000313" key="2">
    <source>
        <dbReference type="EMBL" id="GIH11152.1"/>
    </source>
</evidence>
<comment type="caution">
    <text evidence="2">The sequence shown here is derived from an EMBL/GenBank/DDBJ whole genome shotgun (WGS) entry which is preliminary data.</text>
</comment>